<reference evidence="1 2" key="1">
    <citation type="journal article" date="2016" name="PLoS Pathog.">
        <title>Biosynthesis of antibiotic leucinostatins in bio-control fungus Purpureocillium lilacinum and their inhibition on phytophthora revealed by genome mining.</title>
        <authorList>
            <person name="Wang G."/>
            <person name="Liu Z."/>
            <person name="Lin R."/>
            <person name="Li E."/>
            <person name="Mao Z."/>
            <person name="Ling J."/>
            <person name="Yang Y."/>
            <person name="Yin W.B."/>
            <person name="Xie B."/>
        </authorList>
    </citation>
    <scope>NUCLEOTIDE SEQUENCE [LARGE SCALE GENOMIC DNA]</scope>
    <source>
        <strain evidence="1">170</strain>
    </source>
</reference>
<proteinExistence type="predicted"/>
<dbReference type="KEGG" id="pchm:VFPPC_01321"/>
<keyword evidence="2" id="KW-1185">Reference proteome</keyword>
<dbReference type="Proteomes" id="UP000078397">
    <property type="component" value="Unassembled WGS sequence"/>
</dbReference>
<evidence type="ECO:0000313" key="2">
    <source>
        <dbReference type="Proteomes" id="UP000078397"/>
    </source>
</evidence>
<gene>
    <name evidence="1" type="ORF">VFPPC_01321</name>
</gene>
<dbReference type="GeneID" id="28845163"/>
<sequence length="254" mass="26937">MQIKNFVVAALAVTTAATSINREHTAIRRNLTAAVVQDATQDLAGTSFLSPDDVIRGLEKLTDIADSMIDIAGDFVNLNVVKVVPDLIKLAKAFAEEVTTIASFFGIGGGGSGNGGLLGGILGGAGGLFGGGNKGGDSNGQKQEEFSQDKQLEICKLFHKLVVTEEKFFDLFIGKAGVLAKIPIVGQLVIPALKKFEDAINGVARKIIKLVPTCADDAKKDLDRLQTKLTDAESAYTFKYDYTFSTVNPQPTGR</sequence>
<organism evidence="1 2">
    <name type="scientific">Pochonia chlamydosporia 170</name>
    <dbReference type="NCBI Taxonomy" id="1380566"/>
    <lineage>
        <taxon>Eukaryota</taxon>
        <taxon>Fungi</taxon>
        <taxon>Dikarya</taxon>
        <taxon>Ascomycota</taxon>
        <taxon>Pezizomycotina</taxon>
        <taxon>Sordariomycetes</taxon>
        <taxon>Hypocreomycetidae</taxon>
        <taxon>Hypocreales</taxon>
        <taxon>Clavicipitaceae</taxon>
        <taxon>Pochonia</taxon>
    </lineage>
</organism>
<evidence type="ECO:0008006" key="3">
    <source>
        <dbReference type="Google" id="ProtNLM"/>
    </source>
</evidence>
<dbReference type="OrthoDB" id="5089392at2759"/>
<name>A0A179G782_METCM</name>
<dbReference type="AlphaFoldDB" id="A0A179G782"/>
<dbReference type="EMBL" id="LSBJ02000001">
    <property type="protein sequence ID" value="OAQ73657.1"/>
    <property type="molecule type" value="Genomic_DNA"/>
</dbReference>
<dbReference type="RefSeq" id="XP_018149740.1">
    <property type="nucleotide sequence ID" value="XM_018281169.1"/>
</dbReference>
<protein>
    <recommendedName>
        <fullName evidence="3">Hydrophobic surface binding protein A domain-containing protein</fullName>
    </recommendedName>
</protein>
<comment type="caution">
    <text evidence="1">The sequence shown here is derived from an EMBL/GenBank/DDBJ whole genome shotgun (WGS) entry which is preliminary data.</text>
</comment>
<evidence type="ECO:0000313" key="1">
    <source>
        <dbReference type="EMBL" id="OAQ73657.1"/>
    </source>
</evidence>
<accession>A0A179G782</accession>